<accession>F2UER9</accession>
<evidence type="ECO:0000313" key="8">
    <source>
        <dbReference type="Proteomes" id="UP000007799"/>
    </source>
</evidence>
<feature type="transmembrane region" description="Helical" evidence="6">
    <location>
        <begin position="64"/>
        <end position="89"/>
    </location>
</feature>
<dbReference type="KEGG" id="sre:PTSG_06774"/>
<evidence type="ECO:0000256" key="1">
    <source>
        <dbReference type="ARBA" id="ARBA00004141"/>
    </source>
</evidence>
<protein>
    <recommendedName>
        <fullName evidence="9">Transmembrane protein 170A</fullName>
    </recommendedName>
</protein>
<dbReference type="FunCoup" id="F2UER9">
    <property type="interactions" value="325"/>
</dbReference>
<comment type="similarity">
    <text evidence="2">Belongs to the TMEM170 family.</text>
</comment>
<proteinExistence type="inferred from homology"/>
<evidence type="ECO:0000256" key="4">
    <source>
        <dbReference type="ARBA" id="ARBA00022989"/>
    </source>
</evidence>
<dbReference type="RefSeq" id="XP_004992172.1">
    <property type="nucleotide sequence ID" value="XM_004992115.1"/>
</dbReference>
<dbReference type="GO" id="GO:0016020">
    <property type="term" value="C:membrane"/>
    <property type="evidence" value="ECO:0007669"/>
    <property type="project" value="UniProtKB-SubCell"/>
</dbReference>
<keyword evidence="3 6" id="KW-0812">Transmembrane</keyword>
<keyword evidence="5 6" id="KW-0472">Membrane</keyword>
<dbReference type="Pfam" id="PF10190">
    <property type="entry name" value="Tmemb_170"/>
    <property type="match status" value="1"/>
</dbReference>
<reference evidence="7" key="1">
    <citation type="submission" date="2009-08" db="EMBL/GenBank/DDBJ databases">
        <title>Annotation of Salpingoeca rosetta.</title>
        <authorList>
            <consortium name="The Broad Institute Genome Sequencing Platform"/>
            <person name="Russ C."/>
            <person name="Cuomo C."/>
            <person name="Burger G."/>
            <person name="Gray M.W."/>
            <person name="Holland P.W.H."/>
            <person name="King N."/>
            <person name="Lang F.B.F."/>
            <person name="Roger A.J."/>
            <person name="Ruiz-Trillo I."/>
            <person name="Young S.K."/>
            <person name="Zeng Q."/>
            <person name="Gargeya S."/>
            <person name="Alvarado L."/>
            <person name="Berlin A."/>
            <person name="Chapman S.B."/>
            <person name="Chen Z."/>
            <person name="Freedman E."/>
            <person name="Gellesch M."/>
            <person name="Goldberg J."/>
            <person name="Griggs A."/>
            <person name="Gujja S."/>
            <person name="Heilman E."/>
            <person name="Heiman D."/>
            <person name="Howarth C."/>
            <person name="Mehta T."/>
            <person name="Neiman D."/>
            <person name="Pearson M."/>
            <person name="Roberts A."/>
            <person name="Saif S."/>
            <person name="Shea T."/>
            <person name="Shenoy N."/>
            <person name="Sisk P."/>
            <person name="Stolte C."/>
            <person name="Sykes S."/>
            <person name="White J."/>
            <person name="Yandava C."/>
            <person name="Haas B."/>
            <person name="Nusbaum C."/>
            <person name="Birren B."/>
        </authorList>
    </citation>
    <scope>NUCLEOTIDE SEQUENCE [LARGE SCALE GENOMIC DNA]</scope>
    <source>
        <strain evidence="7">ATCC 50818</strain>
    </source>
</reference>
<feature type="transmembrane region" description="Helical" evidence="6">
    <location>
        <begin position="29"/>
        <end position="52"/>
    </location>
</feature>
<feature type="transmembrane region" description="Helical" evidence="6">
    <location>
        <begin position="101"/>
        <end position="121"/>
    </location>
</feature>
<keyword evidence="8" id="KW-1185">Reference proteome</keyword>
<comment type="subcellular location">
    <subcellularLocation>
        <location evidence="1">Membrane</location>
        <topology evidence="1">Multi-pass membrane protein</topology>
    </subcellularLocation>
</comment>
<dbReference type="PANTHER" id="PTHR22779">
    <property type="entry name" value="SD17342P"/>
    <property type="match status" value="1"/>
</dbReference>
<sequence>MSDVKATDLQRLFSFRQHLNTFHEMWLAIWTWELGAFAVSHAIAGFIAFLRFRKDTKFAWIVPLFFLLVGGIICATAGVITALLIASIYTQLDITMTTTEAMIWGVGQFGLYFLSSFYHNYQTL</sequence>
<name>F2UER9_SALR5</name>
<organism evidence="8">
    <name type="scientific">Salpingoeca rosetta (strain ATCC 50818 / BSB-021)</name>
    <dbReference type="NCBI Taxonomy" id="946362"/>
    <lineage>
        <taxon>Eukaryota</taxon>
        <taxon>Choanoflagellata</taxon>
        <taxon>Craspedida</taxon>
        <taxon>Salpingoecidae</taxon>
        <taxon>Salpingoeca</taxon>
    </lineage>
</organism>
<evidence type="ECO:0000256" key="3">
    <source>
        <dbReference type="ARBA" id="ARBA00022692"/>
    </source>
</evidence>
<dbReference type="GeneID" id="16072731"/>
<dbReference type="AlphaFoldDB" id="F2UER9"/>
<dbReference type="Proteomes" id="UP000007799">
    <property type="component" value="Unassembled WGS sequence"/>
</dbReference>
<evidence type="ECO:0000256" key="2">
    <source>
        <dbReference type="ARBA" id="ARBA00006325"/>
    </source>
</evidence>
<gene>
    <name evidence="7" type="ORF">PTSG_06774</name>
</gene>
<evidence type="ECO:0000256" key="6">
    <source>
        <dbReference type="SAM" id="Phobius"/>
    </source>
</evidence>
<dbReference type="InterPro" id="IPR019334">
    <property type="entry name" value="TMEM170A/B/YPR153W-like"/>
</dbReference>
<dbReference type="OrthoDB" id="13807at2759"/>
<evidence type="ECO:0000313" key="7">
    <source>
        <dbReference type="EMBL" id="EGD75119.1"/>
    </source>
</evidence>
<keyword evidence="4 6" id="KW-1133">Transmembrane helix</keyword>
<evidence type="ECO:0008006" key="9">
    <source>
        <dbReference type="Google" id="ProtNLM"/>
    </source>
</evidence>
<dbReference type="PANTHER" id="PTHR22779:SF6">
    <property type="entry name" value="SD17342P"/>
    <property type="match status" value="1"/>
</dbReference>
<dbReference type="InParanoid" id="F2UER9"/>
<dbReference type="EMBL" id="GL832971">
    <property type="protein sequence ID" value="EGD75119.1"/>
    <property type="molecule type" value="Genomic_DNA"/>
</dbReference>
<evidence type="ECO:0000256" key="5">
    <source>
        <dbReference type="ARBA" id="ARBA00023136"/>
    </source>
</evidence>